<dbReference type="AlphaFoldDB" id="A0A7I8VKT6"/>
<sequence>MSEDDWRPPTEAERKVLEKRRERSAKISQSMGSYLLKGYKMLDAECPACGTILLESKDKTKHCVSCIDLVSDSDKDDPATDDRAAQSLIEENKLKETNAPVCLAGSSTGNYSTSIQVLQQKINEMTQLLANKSDPIVILQLADTIRHLADAIKSLRDI</sequence>
<reference evidence="2 3" key="1">
    <citation type="submission" date="2020-08" db="EMBL/GenBank/DDBJ databases">
        <authorList>
            <person name="Hejnol A."/>
        </authorList>
    </citation>
    <scope>NUCLEOTIDE SEQUENCE [LARGE SCALE GENOMIC DNA]</scope>
</reference>
<dbReference type="InterPro" id="IPR051888">
    <property type="entry name" value="UPF0148_domain"/>
</dbReference>
<organism evidence="2 3">
    <name type="scientific">Dimorphilus gyrociliatus</name>
    <dbReference type="NCBI Taxonomy" id="2664684"/>
    <lineage>
        <taxon>Eukaryota</taxon>
        <taxon>Metazoa</taxon>
        <taxon>Spiralia</taxon>
        <taxon>Lophotrochozoa</taxon>
        <taxon>Annelida</taxon>
        <taxon>Polychaeta</taxon>
        <taxon>Polychaeta incertae sedis</taxon>
        <taxon>Dinophilidae</taxon>
        <taxon>Dimorphilus</taxon>
    </lineage>
</organism>
<gene>
    <name evidence="2" type="ORF">DGYR_LOCUS4590</name>
</gene>
<name>A0A7I8VKT6_9ANNE</name>
<evidence type="ECO:0000313" key="2">
    <source>
        <dbReference type="EMBL" id="CAD5115906.1"/>
    </source>
</evidence>
<feature type="region of interest" description="Disordered" evidence="1">
    <location>
        <begin position="1"/>
        <end position="23"/>
    </location>
</feature>
<dbReference type="Proteomes" id="UP000549394">
    <property type="component" value="Unassembled WGS sequence"/>
</dbReference>
<protein>
    <submittedName>
        <fullName evidence="2">DgyrCDS4841</fullName>
    </submittedName>
</protein>
<dbReference type="Pfam" id="PF06677">
    <property type="entry name" value="Auto_anti-p27"/>
    <property type="match status" value="1"/>
</dbReference>
<dbReference type="InterPro" id="IPR009563">
    <property type="entry name" value="SSSCA1"/>
</dbReference>
<evidence type="ECO:0000313" key="3">
    <source>
        <dbReference type="Proteomes" id="UP000549394"/>
    </source>
</evidence>
<accession>A0A7I8VKT6</accession>
<evidence type="ECO:0000256" key="1">
    <source>
        <dbReference type="SAM" id="MobiDB-lite"/>
    </source>
</evidence>
<keyword evidence="3" id="KW-1185">Reference proteome</keyword>
<proteinExistence type="predicted"/>
<dbReference type="EMBL" id="CAJFCJ010000006">
    <property type="protein sequence ID" value="CAD5115906.1"/>
    <property type="molecule type" value="Genomic_DNA"/>
</dbReference>
<comment type="caution">
    <text evidence="2">The sequence shown here is derived from an EMBL/GenBank/DDBJ whole genome shotgun (WGS) entry which is preliminary data.</text>
</comment>
<dbReference type="PANTHER" id="PTHR16537:SF1">
    <property type="entry name" value="PROTEIN ZNRD2"/>
    <property type="match status" value="1"/>
</dbReference>
<dbReference type="OrthoDB" id="28939at2759"/>
<dbReference type="PANTHER" id="PTHR16537">
    <property type="entry name" value="SJOEGREN SYNDROME/SCLERODERMA AUTOANTIGEN 1"/>
    <property type="match status" value="1"/>
</dbReference>